<comment type="subcellular location">
    <subcellularLocation>
        <location evidence="2">Mitochondrion inner membrane</location>
        <topology evidence="2">Peripheral membrane protein</topology>
        <orientation evidence="2">Matrix side</orientation>
    </subcellularLocation>
</comment>
<keyword evidence="13 16" id="KW-0472">Membrane</keyword>
<protein>
    <recommendedName>
        <fullName evidence="5">NADH dehydrogenase [ubiquinone] 1 beta subcomplex subunit 9</fullName>
    </recommendedName>
    <alternativeName>
        <fullName evidence="14">Complex I-B22</fullName>
    </alternativeName>
    <alternativeName>
        <fullName evidence="15">NADH-ubiquinone oxidoreductase B22 subunit</fullName>
    </alternativeName>
</protein>
<comment type="caution">
    <text evidence="19">The sequence shown here is derived from an EMBL/GenBank/DDBJ whole genome shotgun (WGS) entry which is preliminary data.</text>
</comment>
<proteinExistence type="inferred from homology"/>
<name>A0A2U1JAC2_SMIAN</name>
<dbReference type="GO" id="GO:0005743">
    <property type="term" value="C:mitochondrial inner membrane"/>
    <property type="evidence" value="ECO:0007669"/>
    <property type="project" value="UniProtKB-SubCell"/>
</dbReference>
<keyword evidence="6" id="KW-0813">Transport</keyword>
<evidence type="ECO:0000256" key="7">
    <source>
        <dbReference type="ARBA" id="ARBA00022553"/>
    </source>
</evidence>
<feature type="transmembrane region" description="Helical" evidence="16">
    <location>
        <begin position="443"/>
        <end position="465"/>
    </location>
</feature>
<dbReference type="GO" id="GO:0003824">
    <property type="term" value="F:catalytic activity"/>
    <property type="evidence" value="ECO:0007669"/>
    <property type="project" value="InterPro"/>
</dbReference>
<dbReference type="Proteomes" id="UP000245591">
    <property type="component" value="Unassembled WGS sequence"/>
</dbReference>
<evidence type="ECO:0000256" key="11">
    <source>
        <dbReference type="ARBA" id="ARBA00022990"/>
    </source>
</evidence>
<evidence type="ECO:0000256" key="10">
    <source>
        <dbReference type="ARBA" id="ARBA00022982"/>
    </source>
</evidence>
<keyword evidence="16" id="KW-0812">Transmembrane</keyword>
<evidence type="ECO:0000256" key="2">
    <source>
        <dbReference type="ARBA" id="ARBA00004443"/>
    </source>
</evidence>
<evidence type="ECO:0000256" key="5">
    <source>
        <dbReference type="ARBA" id="ARBA00018684"/>
    </source>
</evidence>
<evidence type="ECO:0000256" key="1">
    <source>
        <dbReference type="ARBA" id="ARBA00002920"/>
    </source>
</evidence>
<evidence type="ECO:0000256" key="6">
    <source>
        <dbReference type="ARBA" id="ARBA00022448"/>
    </source>
</evidence>
<evidence type="ECO:0000256" key="15">
    <source>
        <dbReference type="ARBA" id="ARBA00032528"/>
    </source>
</evidence>
<dbReference type="InterPro" id="IPR005135">
    <property type="entry name" value="Endo/exonuclease/phosphatase"/>
</dbReference>
<keyword evidence="7" id="KW-0597">Phosphoprotein</keyword>
<dbReference type="Gene3D" id="3.60.10.10">
    <property type="entry name" value="Endonuclease/exonuclease/phosphatase"/>
    <property type="match status" value="1"/>
</dbReference>
<sequence length="470" mass="55193">MLPAHTRHVQRLYKQALSSAQNWYPLIDSYRPIALAIRYSFELNRNETNPVKLQSILSDTEEQLLKYKHPLPYRYPTAVDGSKYERNQWFEKNRNIVTLDRRPQKLDQTYSTNQSETQSNNFQIKTCCWNIERGYKIDLIIEQLKQLDVDIICLQELDIFNERSGNTNQFEMLCTSLQMFGFYASEFKEIKSNIRTKDLQGGGFHGNAILSKYDMKCFLVEHEHQPYNWAKDGHTLGQPRIGGRYIQYAVIKVDENAPEILCFNTHFECFSGIDGRLGQLTDLAYLSNKIRKEYPFQLLYGDMNTFAHSIARLSPKYCTDKYRFLSLFVLEPEFWYKNILNPKKYVPHINCSGWVDPFDPTTDYTITNHWGLMKAKTDWTFVLNMDITCHHMLNDDFELSDHKGLIVNIELPVSFKKDPEIEKSEFKSKEIIERNIGKINTHISMRIGFTFGVFMGIGLISSFLIKRFWK</sequence>
<dbReference type="CDD" id="cd20263">
    <property type="entry name" value="Complex1_LYR_NDUFB9_LYRM3"/>
    <property type="match status" value="1"/>
</dbReference>
<keyword evidence="9" id="KW-0999">Mitochondrion inner membrane</keyword>
<keyword evidence="20" id="KW-1185">Reference proteome</keyword>
<feature type="domain" description="Endonuclease/exonuclease/phosphatase" evidence="17">
    <location>
        <begin position="129"/>
        <end position="370"/>
    </location>
</feature>
<evidence type="ECO:0000256" key="9">
    <source>
        <dbReference type="ARBA" id="ARBA00022792"/>
    </source>
</evidence>
<dbReference type="PANTHER" id="PTHR12868">
    <property type="entry name" value="NADH-UBIQUINONE OXIDOREDUCTASE B22 SUBUNIT"/>
    <property type="match status" value="1"/>
</dbReference>
<keyword evidence="16" id="KW-1133">Transmembrane helix</keyword>
<reference evidence="19 20" key="1">
    <citation type="journal article" date="2018" name="MBio">
        <title>Comparative Genomics Reveals the Core Gene Toolbox for the Fungus-Insect Symbiosis.</title>
        <authorList>
            <person name="Wang Y."/>
            <person name="Stata M."/>
            <person name="Wang W."/>
            <person name="Stajich J.E."/>
            <person name="White M.M."/>
            <person name="Moncalvo J.M."/>
        </authorList>
    </citation>
    <scope>NUCLEOTIDE SEQUENCE [LARGE SCALE GENOMIC DNA]</scope>
    <source>
        <strain evidence="19 20">AUS-126-30</strain>
    </source>
</reference>
<dbReference type="InterPro" id="IPR045292">
    <property type="entry name" value="Complex1_LYR_NDUFB9_LYRM3"/>
</dbReference>
<evidence type="ECO:0000256" key="3">
    <source>
        <dbReference type="ARBA" id="ARBA00009508"/>
    </source>
</evidence>
<dbReference type="InterPro" id="IPR033034">
    <property type="entry name" value="NDUFB9"/>
</dbReference>
<evidence type="ECO:0000256" key="8">
    <source>
        <dbReference type="ARBA" id="ARBA00022660"/>
    </source>
</evidence>
<evidence type="ECO:0000256" key="13">
    <source>
        <dbReference type="ARBA" id="ARBA00023136"/>
    </source>
</evidence>
<gene>
    <name evidence="19" type="ORF">BB558_001819</name>
</gene>
<comment type="function">
    <text evidence="1">Accessory subunit of the mitochondrial membrane respiratory chain NADH dehydrogenase (Complex I), that is believed to be not involved in catalysis. Complex I functions in the transfer of electrons from NADH to the respiratory chain. The immediate electron acceptor for the enzyme is believed to be ubiquinone.</text>
</comment>
<evidence type="ECO:0000256" key="4">
    <source>
        <dbReference type="ARBA" id="ARBA00011790"/>
    </source>
</evidence>
<dbReference type="SUPFAM" id="SSF56219">
    <property type="entry name" value="DNase I-like"/>
    <property type="match status" value="1"/>
</dbReference>
<keyword evidence="8" id="KW-0679">Respiratory chain</keyword>
<dbReference type="InterPro" id="IPR008011">
    <property type="entry name" value="Complex1_LYR_dom"/>
</dbReference>
<keyword evidence="11" id="KW-0007">Acetylation</keyword>
<evidence type="ECO:0000256" key="12">
    <source>
        <dbReference type="ARBA" id="ARBA00023128"/>
    </source>
</evidence>
<comment type="similarity">
    <text evidence="3">Belongs to the complex I LYR family.</text>
</comment>
<dbReference type="AlphaFoldDB" id="A0A2U1JAC2"/>
<comment type="subunit">
    <text evidence="4">Mammalian complex I is composed of 45 different subunits.</text>
</comment>
<accession>A0A2U1JAC2</accession>
<feature type="domain" description="Complex 1 LYR protein" evidence="18">
    <location>
        <begin position="8"/>
        <end position="64"/>
    </location>
</feature>
<evidence type="ECO:0000256" key="14">
    <source>
        <dbReference type="ARBA" id="ARBA00030192"/>
    </source>
</evidence>
<keyword evidence="12" id="KW-0496">Mitochondrion</keyword>
<dbReference type="GO" id="GO:0006120">
    <property type="term" value="P:mitochondrial electron transport, NADH to ubiquinone"/>
    <property type="evidence" value="ECO:0007669"/>
    <property type="project" value="InterPro"/>
</dbReference>
<evidence type="ECO:0000259" key="18">
    <source>
        <dbReference type="Pfam" id="PF05347"/>
    </source>
</evidence>
<dbReference type="Pfam" id="PF03372">
    <property type="entry name" value="Exo_endo_phos"/>
    <property type="match status" value="1"/>
</dbReference>
<evidence type="ECO:0000259" key="17">
    <source>
        <dbReference type="Pfam" id="PF03372"/>
    </source>
</evidence>
<dbReference type="InterPro" id="IPR036691">
    <property type="entry name" value="Endo/exonu/phosph_ase_sf"/>
</dbReference>
<evidence type="ECO:0000313" key="19">
    <source>
        <dbReference type="EMBL" id="PWA02051.1"/>
    </source>
</evidence>
<keyword evidence="10" id="KW-0249">Electron transport</keyword>
<organism evidence="19 20">
    <name type="scientific">Smittium angustum</name>
    <dbReference type="NCBI Taxonomy" id="133377"/>
    <lineage>
        <taxon>Eukaryota</taxon>
        <taxon>Fungi</taxon>
        <taxon>Fungi incertae sedis</taxon>
        <taxon>Zoopagomycota</taxon>
        <taxon>Kickxellomycotina</taxon>
        <taxon>Harpellomycetes</taxon>
        <taxon>Harpellales</taxon>
        <taxon>Legeriomycetaceae</taxon>
        <taxon>Smittium</taxon>
    </lineage>
</organism>
<dbReference type="Pfam" id="PF05347">
    <property type="entry name" value="Complex1_LYR"/>
    <property type="match status" value="1"/>
</dbReference>
<evidence type="ECO:0000313" key="20">
    <source>
        <dbReference type="Proteomes" id="UP000245591"/>
    </source>
</evidence>
<dbReference type="PANTHER" id="PTHR12868:SF0">
    <property type="entry name" value="NADH DEHYDROGENASE [UBIQUINONE] 1 BETA SUBCOMPLEX SUBUNIT 9"/>
    <property type="match status" value="1"/>
</dbReference>
<dbReference type="EMBL" id="MBFU01000110">
    <property type="protein sequence ID" value="PWA02051.1"/>
    <property type="molecule type" value="Genomic_DNA"/>
</dbReference>
<evidence type="ECO:0000256" key="16">
    <source>
        <dbReference type="SAM" id="Phobius"/>
    </source>
</evidence>